<accession>A0A2T9Y0M1</accession>
<evidence type="ECO:0000313" key="3">
    <source>
        <dbReference type="Proteomes" id="UP000245609"/>
    </source>
</evidence>
<name>A0A2T9Y0M1_9FUNG</name>
<evidence type="ECO:0000313" key="2">
    <source>
        <dbReference type="EMBL" id="PVU85857.1"/>
    </source>
</evidence>
<dbReference type="EMBL" id="MBFS01003594">
    <property type="protein sequence ID" value="PVU85857.1"/>
    <property type="molecule type" value="Genomic_DNA"/>
</dbReference>
<dbReference type="InterPro" id="IPR013149">
    <property type="entry name" value="ADH-like_C"/>
</dbReference>
<dbReference type="PROSITE" id="PS01162">
    <property type="entry name" value="QOR_ZETA_CRYSTAL"/>
    <property type="match status" value="1"/>
</dbReference>
<evidence type="ECO:0000259" key="1">
    <source>
        <dbReference type="SMART" id="SM00829"/>
    </source>
</evidence>
<dbReference type="Pfam" id="PF08240">
    <property type="entry name" value="ADH_N"/>
    <property type="match status" value="1"/>
</dbReference>
<dbReference type="CDD" id="cd08241">
    <property type="entry name" value="QOR1"/>
    <property type="match status" value="1"/>
</dbReference>
<dbReference type="AlphaFoldDB" id="A0A2T9Y0M1"/>
<dbReference type="InterPro" id="IPR036291">
    <property type="entry name" value="NAD(P)-bd_dom_sf"/>
</dbReference>
<dbReference type="SUPFAM" id="SSF51735">
    <property type="entry name" value="NAD(P)-binding Rossmann-fold domains"/>
    <property type="match status" value="1"/>
</dbReference>
<dbReference type="GO" id="GO:0005739">
    <property type="term" value="C:mitochondrion"/>
    <property type="evidence" value="ECO:0007669"/>
    <property type="project" value="TreeGrafter"/>
</dbReference>
<dbReference type="GO" id="GO:0008270">
    <property type="term" value="F:zinc ion binding"/>
    <property type="evidence" value="ECO:0007669"/>
    <property type="project" value="InterPro"/>
</dbReference>
<gene>
    <name evidence="2" type="ORF">BB560_006885</name>
</gene>
<dbReference type="Gene3D" id="3.90.180.10">
    <property type="entry name" value="Medium-chain alcohol dehydrogenases, catalytic domain"/>
    <property type="match status" value="1"/>
</dbReference>
<reference evidence="2 3" key="1">
    <citation type="journal article" date="2018" name="MBio">
        <title>Comparative Genomics Reveals the Core Gene Toolbox for the Fungus-Insect Symbiosis.</title>
        <authorList>
            <person name="Wang Y."/>
            <person name="Stata M."/>
            <person name="Wang W."/>
            <person name="Stajich J.E."/>
            <person name="White M.M."/>
            <person name="Moncalvo J.M."/>
        </authorList>
    </citation>
    <scope>NUCLEOTIDE SEQUENCE [LARGE SCALE GENOMIC DNA]</scope>
    <source>
        <strain evidence="2 3">SC-DP-2</strain>
    </source>
</reference>
<dbReference type="GO" id="GO:0016491">
    <property type="term" value="F:oxidoreductase activity"/>
    <property type="evidence" value="ECO:0007669"/>
    <property type="project" value="InterPro"/>
</dbReference>
<dbReference type="Pfam" id="PF00107">
    <property type="entry name" value="ADH_zinc_N"/>
    <property type="match status" value="1"/>
</dbReference>
<keyword evidence="3" id="KW-1185">Reference proteome</keyword>
<dbReference type="InterPro" id="IPR020843">
    <property type="entry name" value="ER"/>
</dbReference>
<dbReference type="InterPro" id="IPR002364">
    <property type="entry name" value="Quin_OxRdtase/zeta-crystal_CS"/>
</dbReference>
<dbReference type="SMART" id="SM00829">
    <property type="entry name" value="PKS_ER"/>
    <property type="match status" value="1"/>
</dbReference>
<comment type="caution">
    <text evidence="2">The sequence shown here is derived from an EMBL/GenBank/DDBJ whole genome shotgun (WGS) entry which is preliminary data.</text>
</comment>
<dbReference type="OrthoDB" id="10257049at2759"/>
<dbReference type="SUPFAM" id="SSF50129">
    <property type="entry name" value="GroES-like"/>
    <property type="match status" value="1"/>
</dbReference>
<dbReference type="InterPro" id="IPR011032">
    <property type="entry name" value="GroES-like_sf"/>
</dbReference>
<dbReference type="InterPro" id="IPR051397">
    <property type="entry name" value="Zn-ADH-like_protein"/>
</dbReference>
<proteinExistence type="predicted"/>
<dbReference type="Proteomes" id="UP000245609">
    <property type="component" value="Unassembled WGS sequence"/>
</dbReference>
<feature type="domain" description="Enoyl reductase (ER)" evidence="1">
    <location>
        <begin position="11"/>
        <end position="324"/>
    </location>
</feature>
<dbReference type="InterPro" id="IPR013154">
    <property type="entry name" value="ADH-like_N"/>
</dbReference>
<protein>
    <recommendedName>
        <fullName evidence="1">Enoyl reductase (ER) domain-containing protein</fullName>
    </recommendedName>
</protein>
<dbReference type="PANTHER" id="PTHR43677:SF4">
    <property type="entry name" value="QUINONE OXIDOREDUCTASE-LIKE PROTEIN 2"/>
    <property type="match status" value="1"/>
</dbReference>
<dbReference type="PANTHER" id="PTHR43677">
    <property type="entry name" value="SHORT-CHAIN DEHYDROGENASE/REDUCTASE"/>
    <property type="match status" value="1"/>
</dbReference>
<organism evidence="2 3">
    <name type="scientific">Smittium megazygosporum</name>
    <dbReference type="NCBI Taxonomy" id="133381"/>
    <lineage>
        <taxon>Eukaryota</taxon>
        <taxon>Fungi</taxon>
        <taxon>Fungi incertae sedis</taxon>
        <taxon>Zoopagomycota</taxon>
        <taxon>Kickxellomycotina</taxon>
        <taxon>Harpellomycetes</taxon>
        <taxon>Harpellales</taxon>
        <taxon>Legeriomycetaceae</taxon>
        <taxon>Smittium</taxon>
    </lineage>
</organism>
<sequence>MQAIVVKSVLTSPREMTVSRVPIPEPGPGQVLVHVRAVGANFFDILMIQRKYQHKPPMPYIPGREFAGVVVRTHHTAKKFEIGETVFGSVMNGAYAEYVCVDETAILRIPSNISFEQAAGIHITYPTSYTALVHRADLKSSETVLVLAAAGGVGLAAVQIAKALGAKVIAAVGSKDKFDICIKYGGADHVINYRDEDWTQQVLSLTSGRGVDVVYDPVGLIETSLKCIAWNGRALIVGFAGGNIEKIASNRILLKNVSVAGFVWGSYAKNAPNLIPKIWSGIFELIESENLVPLVYKQVFVGLENTYKALDVITSRASSGKVVVVPSKSSPKL</sequence>
<dbReference type="STRING" id="133381.A0A2T9Y0M1"/>
<dbReference type="Gene3D" id="3.40.50.720">
    <property type="entry name" value="NAD(P)-binding Rossmann-like Domain"/>
    <property type="match status" value="1"/>
</dbReference>